<evidence type="ECO:0000313" key="3">
    <source>
        <dbReference type="Proteomes" id="UP000593562"/>
    </source>
</evidence>
<feature type="chain" id="PRO_5029596729" evidence="1">
    <location>
        <begin position="27"/>
        <end position="162"/>
    </location>
</feature>
<comment type="caution">
    <text evidence="2">The sequence shown here is derived from an EMBL/GenBank/DDBJ whole genome shotgun (WGS) entry which is preliminary data.</text>
</comment>
<dbReference type="PANTHER" id="PTHR31354">
    <property type="entry name" value="OS01G0793500 PROTEIN"/>
    <property type="match status" value="1"/>
</dbReference>
<dbReference type="AlphaFoldDB" id="A0A7J7BY28"/>
<keyword evidence="3" id="KW-1185">Reference proteome</keyword>
<reference evidence="2 3" key="1">
    <citation type="journal article" date="2020" name="Nat. Commun.">
        <title>Genome of Tripterygium wilfordii and identification of cytochrome P450 involved in triptolide biosynthesis.</title>
        <authorList>
            <person name="Tu L."/>
            <person name="Su P."/>
            <person name="Zhang Z."/>
            <person name="Gao L."/>
            <person name="Wang J."/>
            <person name="Hu T."/>
            <person name="Zhou J."/>
            <person name="Zhang Y."/>
            <person name="Zhao Y."/>
            <person name="Liu Y."/>
            <person name="Song Y."/>
            <person name="Tong Y."/>
            <person name="Lu Y."/>
            <person name="Yang J."/>
            <person name="Xu C."/>
            <person name="Jia M."/>
            <person name="Peters R.J."/>
            <person name="Huang L."/>
            <person name="Gao W."/>
        </authorList>
    </citation>
    <scope>NUCLEOTIDE SEQUENCE [LARGE SCALE GENOMIC DNA]</scope>
    <source>
        <strain evidence="3">cv. XIE 37</strain>
        <tissue evidence="2">Leaf</tissue>
    </source>
</reference>
<evidence type="ECO:0000256" key="1">
    <source>
        <dbReference type="SAM" id="SignalP"/>
    </source>
</evidence>
<sequence>MSLSFHSRCLLVLFCFIGFGFDFGQAFKVPFTVKDVLPVLPRQISWPVLNNFHSAVDLLPYFVGSVTPNNESIEWKGACFYGNEARLEFTEGDRDDTGLGGGVLYLKTSEAHSWTCMDLYVFATPYRITWDYYFSAREHTLEFDSWEEPAELEYVCFSYLHV</sequence>
<evidence type="ECO:0000313" key="2">
    <source>
        <dbReference type="EMBL" id="KAF5726771.1"/>
    </source>
</evidence>
<dbReference type="Proteomes" id="UP000593562">
    <property type="component" value="Unassembled WGS sequence"/>
</dbReference>
<gene>
    <name evidence="2" type="ORF">HS088_TW22G00453</name>
</gene>
<dbReference type="InParanoid" id="A0A7J7BY28"/>
<feature type="signal peptide" evidence="1">
    <location>
        <begin position="1"/>
        <end position="26"/>
    </location>
</feature>
<dbReference type="EMBL" id="JAAARO010000022">
    <property type="protein sequence ID" value="KAF5726771.1"/>
    <property type="molecule type" value="Genomic_DNA"/>
</dbReference>
<keyword evidence="1" id="KW-0732">Signal</keyword>
<proteinExistence type="predicted"/>
<organism evidence="2 3">
    <name type="scientific">Tripterygium wilfordii</name>
    <name type="common">Thunder God vine</name>
    <dbReference type="NCBI Taxonomy" id="458696"/>
    <lineage>
        <taxon>Eukaryota</taxon>
        <taxon>Viridiplantae</taxon>
        <taxon>Streptophyta</taxon>
        <taxon>Embryophyta</taxon>
        <taxon>Tracheophyta</taxon>
        <taxon>Spermatophyta</taxon>
        <taxon>Magnoliopsida</taxon>
        <taxon>eudicotyledons</taxon>
        <taxon>Gunneridae</taxon>
        <taxon>Pentapetalae</taxon>
        <taxon>rosids</taxon>
        <taxon>fabids</taxon>
        <taxon>Celastrales</taxon>
        <taxon>Celastraceae</taxon>
        <taxon>Tripterygium</taxon>
    </lineage>
</organism>
<accession>A0A7J7BY28</accession>
<protein>
    <submittedName>
        <fullName evidence="2">Zinc finger MYND domain-containing protein 15 isoform 2</fullName>
    </submittedName>
</protein>
<dbReference type="PANTHER" id="PTHR31354:SF7">
    <property type="entry name" value="OS09G0392000 PROTEIN"/>
    <property type="match status" value="1"/>
</dbReference>
<name>A0A7J7BY28_TRIWF</name>